<evidence type="ECO:0000313" key="2">
    <source>
        <dbReference type="EMBL" id="KAH7983618.1"/>
    </source>
</evidence>
<protein>
    <submittedName>
        <fullName evidence="2">Uncharacterized protein</fullName>
    </submittedName>
</protein>
<evidence type="ECO:0000313" key="3">
    <source>
        <dbReference type="Proteomes" id="UP000821837"/>
    </source>
</evidence>
<feature type="compositionally biased region" description="Basic residues" evidence="1">
    <location>
        <begin position="103"/>
        <end position="115"/>
    </location>
</feature>
<dbReference type="EMBL" id="JABSTV010001245">
    <property type="protein sequence ID" value="KAH7983618.1"/>
    <property type="molecule type" value="Genomic_DNA"/>
</dbReference>
<dbReference type="Proteomes" id="UP000821837">
    <property type="component" value="Chromosome 1"/>
</dbReference>
<sequence length="249" mass="27349">MARTDGIMYGDQLASDQEAHLPKSKRMKQSVADCDGTGPAREASPAPKRTRRTSIEDDGDLNKNNPEDPTTPTPAAAVSCKTRNDLDAHIDPSSSKCLATKPPKARRTKRHRRLSPNRAASGTDESPKRRRHSGSHRHSARRDVDKSDSLRGLCIQPHSARTVRGARKRMISCSSVGTHVEETSLKHHRSSYSSTTTSVLTRRQAKRLRRAVREVLATAAGAEDAHAPMEEIESTDREGLSSKVCKLCT</sequence>
<organism evidence="2 3">
    <name type="scientific">Rhipicephalus sanguineus</name>
    <name type="common">Brown dog tick</name>
    <name type="synonym">Ixodes sanguineus</name>
    <dbReference type="NCBI Taxonomy" id="34632"/>
    <lineage>
        <taxon>Eukaryota</taxon>
        <taxon>Metazoa</taxon>
        <taxon>Ecdysozoa</taxon>
        <taxon>Arthropoda</taxon>
        <taxon>Chelicerata</taxon>
        <taxon>Arachnida</taxon>
        <taxon>Acari</taxon>
        <taxon>Parasitiformes</taxon>
        <taxon>Ixodida</taxon>
        <taxon>Ixodoidea</taxon>
        <taxon>Ixodidae</taxon>
        <taxon>Rhipicephalinae</taxon>
        <taxon>Rhipicephalus</taxon>
        <taxon>Rhipicephalus</taxon>
    </lineage>
</organism>
<evidence type="ECO:0000256" key="1">
    <source>
        <dbReference type="SAM" id="MobiDB-lite"/>
    </source>
</evidence>
<feature type="compositionally biased region" description="Basic residues" evidence="1">
    <location>
        <begin position="128"/>
        <end position="140"/>
    </location>
</feature>
<keyword evidence="3" id="KW-1185">Reference proteome</keyword>
<comment type="caution">
    <text evidence="2">The sequence shown here is derived from an EMBL/GenBank/DDBJ whole genome shotgun (WGS) entry which is preliminary data.</text>
</comment>
<proteinExistence type="predicted"/>
<name>A0A9D4TA11_RHISA</name>
<reference evidence="2" key="2">
    <citation type="submission" date="2021-09" db="EMBL/GenBank/DDBJ databases">
        <authorList>
            <person name="Jia N."/>
            <person name="Wang J."/>
            <person name="Shi W."/>
            <person name="Du L."/>
            <person name="Sun Y."/>
            <person name="Zhan W."/>
            <person name="Jiang J."/>
            <person name="Wang Q."/>
            <person name="Zhang B."/>
            <person name="Ji P."/>
            <person name="Sakyi L.B."/>
            <person name="Cui X."/>
            <person name="Yuan T."/>
            <person name="Jiang B."/>
            <person name="Yang W."/>
            <person name="Lam T.T.-Y."/>
            <person name="Chang Q."/>
            <person name="Ding S."/>
            <person name="Wang X."/>
            <person name="Zhu J."/>
            <person name="Ruan X."/>
            <person name="Zhao L."/>
            <person name="Wei J."/>
            <person name="Que T."/>
            <person name="Du C."/>
            <person name="Cheng J."/>
            <person name="Dai P."/>
            <person name="Han X."/>
            <person name="Huang E."/>
            <person name="Gao Y."/>
            <person name="Liu J."/>
            <person name="Shao H."/>
            <person name="Ye R."/>
            <person name="Li L."/>
            <person name="Wei W."/>
            <person name="Wang X."/>
            <person name="Wang C."/>
            <person name="Huo Q."/>
            <person name="Li W."/>
            <person name="Guo W."/>
            <person name="Chen H."/>
            <person name="Chen S."/>
            <person name="Zhou L."/>
            <person name="Zhou L."/>
            <person name="Ni X."/>
            <person name="Tian J."/>
            <person name="Zhou Y."/>
            <person name="Sheng Y."/>
            <person name="Liu T."/>
            <person name="Pan Y."/>
            <person name="Xia L."/>
            <person name="Li J."/>
            <person name="Zhao F."/>
            <person name="Cao W."/>
        </authorList>
    </citation>
    <scope>NUCLEOTIDE SEQUENCE</scope>
    <source>
        <strain evidence="2">Rsan-2018</strain>
        <tissue evidence="2">Larvae</tissue>
    </source>
</reference>
<accession>A0A9D4TA11</accession>
<feature type="region of interest" description="Disordered" evidence="1">
    <location>
        <begin position="1"/>
        <end position="156"/>
    </location>
</feature>
<dbReference type="AlphaFoldDB" id="A0A9D4TA11"/>
<gene>
    <name evidence="2" type="ORF">HPB52_013156</name>
</gene>
<reference evidence="2" key="1">
    <citation type="journal article" date="2020" name="Cell">
        <title>Large-Scale Comparative Analyses of Tick Genomes Elucidate Their Genetic Diversity and Vector Capacities.</title>
        <authorList>
            <consortium name="Tick Genome and Microbiome Consortium (TIGMIC)"/>
            <person name="Jia N."/>
            <person name="Wang J."/>
            <person name="Shi W."/>
            <person name="Du L."/>
            <person name="Sun Y."/>
            <person name="Zhan W."/>
            <person name="Jiang J.F."/>
            <person name="Wang Q."/>
            <person name="Zhang B."/>
            <person name="Ji P."/>
            <person name="Bell-Sakyi L."/>
            <person name="Cui X.M."/>
            <person name="Yuan T.T."/>
            <person name="Jiang B.G."/>
            <person name="Yang W.F."/>
            <person name="Lam T.T."/>
            <person name="Chang Q.C."/>
            <person name="Ding S.J."/>
            <person name="Wang X.J."/>
            <person name="Zhu J.G."/>
            <person name="Ruan X.D."/>
            <person name="Zhao L."/>
            <person name="Wei J.T."/>
            <person name="Ye R.Z."/>
            <person name="Que T.C."/>
            <person name="Du C.H."/>
            <person name="Zhou Y.H."/>
            <person name="Cheng J.X."/>
            <person name="Dai P.F."/>
            <person name="Guo W.B."/>
            <person name="Han X.H."/>
            <person name="Huang E.J."/>
            <person name="Li L.F."/>
            <person name="Wei W."/>
            <person name="Gao Y.C."/>
            <person name="Liu J.Z."/>
            <person name="Shao H.Z."/>
            <person name="Wang X."/>
            <person name="Wang C.C."/>
            <person name="Yang T.C."/>
            <person name="Huo Q.B."/>
            <person name="Li W."/>
            <person name="Chen H.Y."/>
            <person name="Chen S.E."/>
            <person name="Zhou L.G."/>
            <person name="Ni X.B."/>
            <person name="Tian J.H."/>
            <person name="Sheng Y."/>
            <person name="Liu T."/>
            <person name="Pan Y.S."/>
            <person name="Xia L.Y."/>
            <person name="Li J."/>
            <person name="Zhao F."/>
            <person name="Cao W.C."/>
        </authorList>
    </citation>
    <scope>NUCLEOTIDE SEQUENCE</scope>
    <source>
        <strain evidence="2">Rsan-2018</strain>
    </source>
</reference>